<dbReference type="GO" id="GO:0005737">
    <property type="term" value="C:cytoplasm"/>
    <property type="evidence" value="ECO:0007669"/>
    <property type="project" value="UniProtKB-SubCell"/>
</dbReference>
<evidence type="ECO:0000256" key="2">
    <source>
        <dbReference type="ARBA" id="ARBA00004496"/>
    </source>
</evidence>
<dbReference type="eggNOG" id="COG0013">
    <property type="taxonomic scope" value="Bacteria"/>
</dbReference>
<dbReference type="GO" id="GO:0003676">
    <property type="term" value="F:nucleic acid binding"/>
    <property type="evidence" value="ECO:0007669"/>
    <property type="project" value="InterPro"/>
</dbReference>
<dbReference type="GO" id="GO:0005524">
    <property type="term" value="F:ATP binding"/>
    <property type="evidence" value="ECO:0007669"/>
    <property type="project" value="InterPro"/>
</dbReference>
<keyword evidence="7" id="KW-0030">Aminoacyl-tRNA synthetase</keyword>
<feature type="domain" description="Alanyl-transfer RNA synthetases family profile" evidence="6">
    <location>
        <begin position="1"/>
        <end position="220"/>
    </location>
</feature>
<comment type="subcellular location">
    <subcellularLocation>
        <location evidence="2">Cytoplasm</location>
    </subcellularLocation>
</comment>
<evidence type="ECO:0000313" key="7">
    <source>
        <dbReference type="EMBL" id="ADL51058.1"/>
    </source>
</evidence>
<protein>
    <submittedName>
        <fullName evidence="7">Alanyl-tRNA synthetase, class IIc-like</fullName>
    </submittedName>
</protein>
<keyword evidence="7" id="KW-0436">Ligase</keyword>
<dbReference type="KEGG" id="ccb:Clocel_1304"/>
<sequence>MNKLYYENQYKKDFTAEIINILEKDNEFHVELDKTYFYPEGGGQPSDTGFIETSKVTYVYEDQGIIYHVVDKKPIKLKKTKCSLDWNRRFDHMQQHLGQHILSAAFLELFNVNTIAFHLGSENCTIDLDKPLTDAEIREAESLANKTILENINVEFLFPSKAELKKFHIKKTIPKTNDAIRIVKIDDFDINPCCGLHPNSTLEVQIIKIKKYEKHKTGIRLEFLCGNRGIKDSFIIEDFVTKLCRTLKCNHEEALENITKQSTNIKNLLAENKELKSIIADYEVKTMIDNGEKVKDITIIKTIHDTDDFKYVNLLASKLTTFDNVVVLFAVKTSDMAKLLFMCSRNILNLNMGTLLKDAITLIDGNGGGSNISAQGGGKNIGNLQSCMDYAFMNIKNTLTI</sequence>
<dbReference type="HOGENOM" id="CLU_004485_7_2_9"/>
<dbReference type="PANTHER" id="PTHR43462:SF1">
    <property type="entry name" value="ALANYL-TRNA EDITING PROTEIN AARSD1"/>
    <property type="match status" value="1"/>
</dbReference>
<dbReference type="PROSITE" id="PS50860">
    <property type="entry name" value="AA_TRNA_LIGASE_II_ALA"/>
    <property type="match status" value="1"/>
</dbReference>
<dbReference type="InterPro" id="IPR009000">
    <property type="entry name" value="Transl_B-barrel_sf"/>
</dbReference>
<evidence type="ECO:0000256" key="4">
    <source>
        <dbReference type="ARBA" id="ARBA00022833"/>
    </source>
</evidence>
<keyword evidence="3" id="KW-0479">Metal-binding</keyword>
<name>D9SVD4_CLOC7</name>
<dbReference type="Gene3D" id="3.10.310.40">
    <property type="match status" value="1"/>
</dbReference>
<dbReference type="Proteomes" id="UP000002730">
    <property type="component" value="Chromosome"/>
</dbReference>
<reference evidence="7 8" key="1">
    <citation type="submission" date="2010-08" db="EMBL/GenBank/DDBJ databases">
        <title>Complete sequence of Clostridium cellulovorans 743B.</title>
        <authorList>
            <consortium name="US DOE Joint Genome Institute"/>
            <person name="Lucas S."/>
            <person name="Copeland A."/>
            <person name="Lapidus A."/>
            <person name="Cheng J.-F."/>
            <person name="Bruce D."/>
            <person name="Goodwin L."/>
            <person name="Pitluck S."/>
            <person name="Chertkov O."/>
            <person name="Detter J.C."/>
            <person name="Han C."/>
            <person name="Tapia R."/>
            <person name="Land M."/>
            <person name="Hauser L."/>
            <person name="Chang Y.-J."/>
            <person name="Jeffries C."/>
            <person name="Kyrpides N."/>
            <person name="Ivanova N."/>
            <person name="Mikhailova N."/>
            <person name="Hemme C.L."/>
            <person name="Woyke T."/>
        </authorList>
    </citation>
    <scope>NUCLEOTIDE SEQUENCE [LARGE SCALE GENOMIC DNA]</scope>
    <source>
        <strain evidence="8">ATCC 35296 / DSM 3052 / OCM 3 / 743B</strain>
    </source>
</reference>
<dbReference type="InterPro" id="IPR018164">
    <property type="entry name" value="Ala-tRNA-synth_IIc_N"/>
</dbReference>
<comment type="cofactor">
    <cofactor evidence="1">
        <name>Zn(2+)</name>
        <dbReference type="ChEBI" id="CHEBI:29105"/>
    </cofactor>
</comment>
<dbReference type="InterPro" id="IPR018163">
    <property type="entry name" value="Thr/Ala-tRNA-synth_IIc_edit"/>
</dbReference>
<dbReference type="InterPro" id="IPR012947">
    <property type="entry name" value="tRNA_SAD"/>
</dbReference>
<dbReference type="EMBL" id="CP002160">
    <property type="protein sequence ID" value="ADL51058.1"/>
    <property type="molecule type" value="Genomic_DNA"/>
</dbReference>
<dbReference type="STRING" id="573061.Clocel_1304"/>
<dbReference type="Pfam" id="PF01411">
    <property type="entry name" value="tRNA-synt_2c"/>
    <property type="match status" value="1"/>
</dbReference>
<dbReference type="GO" id="GO:0046872">
    <property type="term" value="F:metal ion binding"/>
    <property type="evidence" value="ECO:0007669"/>
    <property type="project" value="UniProtKB-KW"/>
</dbReference>
<evidence type="ECO:0000259" key="6">
    <source>
        <dbReference type="PROSITE" id="PS50860"/>
    </source>
</evidence>
<dbReference type="AlphaFoldDB" id="D9SVD4"/>
<evidence type="ECO:0000256" key="5">
    <source>
        <dbReference type="SAM" id="Coils"/>
    </source>
</evidence>
<gene>
    <name evidence="7" type="ordered locus">Clocel_1304</name>
</gene>
<dbReference type="Pfam" id="PF07973">
    <property type="entry name" value="tRNA_SAD"/>
    <property type="match status" value="1"/>
</dbReference>
<keyword evidence="8" id="KW-1185">Reference proteome</keyword>
<evidence type="ECO:0000256" key="1">
    <source>
        <dbReference type="ARBA" id="ARBA00001947"/>
    </source>
</evidence>
<organism evidence="7 8">
    <name type="scientific">Clostridium cellulovorans (strain ATCC 35296 / DSM 3052 / OCM 3 / 743B)</name>
    <dbReference type="NCBI Taxonomy" id="573061"/>
    <lineage>
        <taxon>Bacteria</taxon>
        <taxon>Bacillati</taxon>
        <taxon>Bacillota</taxon>
        <taxon>Clostridia</taxon>
        <taxon>Eubacteriales</taxon>
        <taxon>Clostridiaceae</taxon>
        <taxon>Clostridium</taxon>
    </lineage>
</organism>
<dbReference type="OrthoDB" id="9812949at2"/>
<dbReference type="InterPro" id="IPR051335">
    <property type="entry name" value="Alanyl-tRNA_Editing_Enzymes"/>
</dbReference>
<dbReference type="InterPro" id="IPR018165">
    <property type="entry name" value="Ala-tRNA-synth_IIc_core"/>
</dbReference>
<dbReference type="GO" id="GO:0002161">
    <property type="term" value="F:aminoacyl-tRNA deacylase activity"/>
    <property type="evidence" value="ECO:0007669"/>
    <property type="project" value="UniProtKB-ARBA"/>
</dbReference>
<dbReference type="RefSeq" id="WP_010076082.1">
    <property type="nucleotide sequence ID" value="NC_014393.1"/>
</dbReference>
<dbReference type="GO" id="GO:0004813">
    <property type="term" value="F:alanine-tRNA ligase activity"/>
    <property type="evidence" value="ECO:0007669"/>
    <property type="project" value="InterPro"/>
</dbReference>
<accession>D9SVD4</accession>
<evidence type="ECO:0000313" key="8">
    <source>
        <dbReference type="Proteomes" id="UP000002730"/>
    </source>
</evidence>
<proteinExistence type="predicted"/>
<feature type="coiled-coil region" evidence="5">
    <location>
        <begin position="251"/>
        <end position="285"/>
    </location>
</feature>
<keyword evidence="4" id="KW-0862">Zinc</keyword>
<dbReference type="SUPFAM" id="SSF55186">
    <property type="entry name" value="ThrRS/AlaRS common domain"/>
    <property type="match status" value="1"/>
</dbReference>
<dbReference type="SUPFAM" id="SSF50447">
    <property type="entry name" value="Translation proteins"/>
    <property type="match status" value="1"/>
</dbReference>
<keyword evidence="5" id="KW-0175">Coiled coil</keyword>
<dbReference type="SMART" id="SM00863">
    <property type="entry name" value="tRNA_SAD"/>
    <property type="match status" value="1"/>
</dbReference>
<dbReference type="Gene3D" id="2.40.30.130">
    <property type="match status" value="1"/>
</dbReference>
<dbReference type="PANTHER" id="PTHR43462">
    <property type="entry name" value="ALANYL-TRNA EDITING PROTEIN"/>
    <property type="match status" value="1"/>
</dbReference>
<evidence type="ECO:0000256" key="3">
    <source>
        <dbReference type="ARBA" id="ARBA00022723"/>
    </source>
</evidence>
<dbReference type="GO" id="GO:0006419">
    <property type="term" value="P:alanyl-tRNA aminoacylation"/>
    <property type="evidence" value="ECO:0007669"/>
    <property type="project" value="InterPro"/>
</dbReference>
<dbReference type="Gene3D" id="3.30.980.10">
    <property type="entry name" value="Threonyl-trna Synthetase, Chain A, domain 2"/>
    <property type="match status" value="1"/>
</dbReference>